<dbReference type="EMBL" id="CAICTM010000011">
    <property type="protein sequence ID" value="CAB9496896.1"/>
    <property type="molecule type" value="Genomic_DNA"/>
</dbReference>
<proteinExistence type="predicted"/>
<comment type="caution">
    <text evidence="2">The sequence shown here is derived from an EMBL/GenBank/DDBJ whole genome shotgun (WGS) entry which is preliminary data.</text>
</comment>
<evidence type="ECO:0000313" key="2">
    <source>
        <dbReference type="EMBL" id="CAB9496896.1"/>
    </source>
</evidence>
<organism evidence="2 3">
    <name type="scientific">Seminavis robusta</name>
    <dbReference type="NCBI Taxonomy" id="568900"/>
    <lineage>
        <taxon>Eukaryota</taxon>
        <taxon>Sar</taxon>
        <taxon>Stramenopiles</taxon>
        <taxon>Ochrophyta</taxon>
        <taxon>Bacillariophyta</taxon>
        <taxon>Bacillariophyceae</taxon>
        <taxon>Bacillariophycidae</taxon>
        <taxon>Naviculales</taxon>
        <taxon>Naviculaceae</taxon>
        <taxon>Seminavis</taxon>
    </lineage>
</organism>
<dbReference type="Gene3D" id="3.20.20.100">
    <property type="entry name" value="NADP-dependent oxidoreductase domain"/>
    <property type="match status" value="1"/>
</dbReference>
<evidence type="ECO:0000259" key="1">
    <source>
        <dbReference type="Pfam" id="PF00248"/>
    </source>
</evidence>
<name>A0A9N8D805_9STRA</name>
<keyword evidence="3" id="KW-1185">Reference proteome</keyword>
<dbReference type="SUPFAM" id="SSF51430">
    <property type="entry name" value="NAD(P)-linked oxidoreductase"/>
    <property type="match status" value="1"/>
</dbReference>
<sequence>MKPPAASSLPRLGLGMAALGRPGYINLNRETILGNDRPVELMQKQADVVMDKLFAISDEPWLDCARSYGLSEKFVGEYLRRHKIAPEKVYVSSKWGYTYVADWNVKLAEGEPHEVKDHSTDNFLKQVQETSEYLGEYINLYQIHSATFESGILTDAKTHEALSKCKVERGWAIGLSVSSPQQNAVLQKAMTIQSTTTPNQPLFDSVQCTYNLLEQRPGEALLEAHHKGMDIIIKEGLANGRVLRHPDVLQYAKQLACEPDQLALGFILAQPFQPRVLSGAVTPEQLESNLKAMAISETLRENPSLLEEIANKCVMDSDEYWKERSALAWN</sequence>
<dbReference type="OrthoDB" id="37537at2759"/>
<feature type="domain" description="NADP-dependent oxidoreductase" evidence="1">
    <location>
        <begin position="61"/>
        <end position="295"/>
    </location>
</feature>
<dbReference type="Proteomes" id="UP001153069">
    <property type="component" value="Unassembled WGS sequence"/>
</dbReference>
<dbReference type="InterPro" id="IPR023210">
    <property type="entry name" value="NADP_OxRdtase_dom"/>
</dbReference>
<dbReference type="PANTHER" id="PTHR43312">
    <property type="entry name" value="D-THREO-ALDOSE 1-DEHYDROGENASE"/>
    <property type="match status" value="1"/>
</dbReference>
<dbReference type="Pfam" id="PF00248">
    <property type="entry name" value="Aldo_ket_red"/>
    <property type="match status" value="1"/>
</dbReference>
<reference evidence="2" key="1">
    <citation type="submission" date="2020-06" db="EMBL/GenBank/DDBJ databases">
        <authorList>
            <consortium name="Plant Systems Biology data submission"/>
        </authorList>
    </citation>
    <scope>NUCLEOTIDE SEQUENCE</scope>
    <source>
        <strain evidence="2">D6</strain>
    </source>
</reference>
<gene>
    <name evidence="2" type="ORF">SEMRO_11_G008570.1</name>
</gene>
<dbReference type="InterPro" id="IPR036812">
    <property type="entry name" value="NAD(P)_OxRdtase_dom_sf"/>
</dbReference>
<dbReference type="CDD" id="cd19098">
    <property type="entry name" value="AKR_unchar"/>
    <property type="match status" value="1"/>
</dbReference>
<dbReference type="PANTHER" id="PTHR43312:SF1">
    <property type="entry name" value="NADP-DEPENDENT OXIDOREDUCTASE DOMAIN-CONTAINING PROTEIN"/>
    <property type="match status" value="1"/>
</dbReference>
<accession>A0A9N8D805</accession>
<protein>
    <submittedName>
        <fullName evidence="2">Aldo/keto reductase family</fullName>
    </submittedName>
</protein>
<dbReference type="InterPro" id="IPR053135">
    <property type="entry name" value="AKR2_Oxidoreductase"/>
</dbReference>
<dbReference type="AlphaFoldDB" id="A0A9N8D805"/>
<evidence type="ECO:0000313" key="3">
    <source>
        <dbReference type="Proteomes" id="UP001153069"/>
    </source>
</evidence>